<name>A0A1I8MZT4_MUSDO</name>
<dbReference type="GO" id="GO:0005886">
    <property type="term" value="C:plasma membrane"/>
    <property type="evidence" value="ECO:0007669"/>
    <property type="project" value="UniProtKB-UniRule"/>
</dbReference>
<sequence length="476" mass="53159">MQSWLRISLLLCTFGFFREMRPSEPFVVEYLTGPDRNITSEELNREIYPFGTYSVLVQLVIVFLITDILRYKAIIIVSALSGIVLFGILLWTRTVWELLIGQVFYGTFMASEVAYYTYIYAKVEKSRYQIVSGHTRSAILCGKFLGGVLAQVLVSTDTLDYRELHYISFASQILSLFVAIALPSVSQSIYFYKTTTDVDGVGAVDDGNKDKGENIEGTPQQIQSPDELENGCAAENHNNKIVERSDSSTSNDVQPKFSWRNASRLLLQHTVSAYTNPTVLKWSIWWALATCGQLQVISYAQILWKEIDENHESYYNGAVEATVTLLGAVGAMTAGLMNGVFRSQWILTICSILMGAFMIISAVTNILWVAYAMYVMFGILYFFVITIASAIVARNLSDDSFGLIFGINTLIALILQTILTLVVVTDAGLGLLPRDQYIVYGSYFVVLAIIFVAVVIVEQFTKCTKKSKDLDVKSIQ</sequence>
<reference evidence="5" key="1">
    <citation type="submission" date="2020-05" db="UniProtKB">
        <authorList>
            <consortium name="EnsemblMetazoa"/>
        </authorList>
    </citation>
    <scope>IDENTIFICATION</scope>
    <source>
        <strain evidence="5">Aabys</strain>
    </source>
</reference>
<dbReference type="RefSeq" id="XP_005176253.1">
    <property type="nucleotide sequence ID" value="XM_005176196.3"/>
</dbReference>
<evidence type="ECO:0000256" key="2">
    <source>
        <dbReference type="PIRNR" id="PIRNR028739"/>
    </source>
</evidence>
<feature type="region of interest" description="Disordered" evidence="3">
    <location>
        <begin position="204"/>
        <end position="226"/>
    </location>
</feature>
<dbReference type="Proteomes" id="UP001652621">
    <property type="component" value="Unplaced"/>
</dbReference>
<keyword evidence="6" id="KW-1185">Reference proteome</keyword>
<organism evidence="5">
    <name type="scientific">Musca domestica</name>
    <name type="common">House fly</name>
    <dbReference type="NCBI Taxonomy" id="7370"/>
    <lineage>
        <taxon>Eukaryota</taxon>
        <taxon>Metazoa</taxon>
        <taxon>Ecdysozoa</taxon>
        <taxon>Arthropoda</taxon>
        <taxon>Hexapoda</taxon>
        <taxon>Insecta</taxon>
        <taxon>Pterygota</taxon>
        <taxon>Neoptera</taxon>
        <taxon>Endopterygota</taxon>
        <taxon>Diptera</taxon>
        <taxon>Brachycera</taxon>
        <taxon>Muscomorpha</taxon>
        <taxon>Muscoidea</taxon>
        <taxon>Muscidae</taxon>
        <taxon>Musca</taxon>
    </lineage>
</organism>
<evidence type="ECO:0000313" key="5">
    <source>
        <dbReference type="EnsemblMetazoa" id="MDOA010072-PB"/>
    </source>
</evidence>
<dbReference type="GO" id="GO:0090482">
    <property type="term" value="F:vitamin transmembrane transporter activity"/>
    <property type="evidence" value="ECO:0007669"/>
    <property type="project" value="InterPro"/>
</dbReference>
<dbReference type="PIRSF" id="PIRSF028739">
    <property type="entry name" value="Folate_carrier"/>
    <property type="match status" value="1"/>
</dbReference>
<feature type="transmembrane region" description="Helical" evidence="4">
    <location>
        <begin position="437"/>
        <end position="457"/>
    </location>
</feature>
<dbReference type="KEGG" id="mde:101901731"/>
<feature type="transmembrane region" description="Helical" evidence="4">
    <location>
        <begin position="374"/>
        <end position="393"/>
    </location>
</feature>
<feature type="transmembrane region" description="Helical" evidence="4">
    <location>
        <begin position="400"/>
        <end position="425"/>
    </location>
</feature>
<dbReference type="VEuPathDB" id="VectorBase:MDOMA2_003069"/>
<dbReference type="AlphaFoldDB" id="A0A1I8MZT4"/>
<accession>A0A1I8MZT4</accession>
<dbReference type="GeneID" id="101901731"/>
<keyword evidence="2" id="KW-0813">Transport</keyword>
<dbReference type="PANTHER" id="PTHR10686:SF18">
    <property type="entry name" value="IP11787P-RELATED"/>
    <property type="match status" value="1"/>
</dbReference>
<keyword evidence="2 4" id="KW-0472">Membrane</keyword>
<proteinExistence type="inferred from homology"/>
<dbReference type="eggNOG" id="KOG3810">
    <property type="taxonomic scope" value="Eukaryota"/>
</dbReference>
<dbReference type="Gene3D" id="1.20.1250.20">
    <property type="entry name" value="MFS general substrate transporter like domains"/>
    <property type="match status" value="1"/>
</dbReference>
<dbReference type="InterPro" id="IPR036259">
    <property type="entry name" value="MFS_trans_sf"/>
</dbReference>
<feature type="transmembrane region" description="Helical" evidence="4">
    <location>
        <begin position="46"/>
        <end position="66"/>
    </location>
</feature>
<dbReference type="Pfam" id="PF01770">
    <property type="entry name" value="Folate_carrier"/>
    <property type="match status" value="1"/>
</dbReference>
<feature type="transmembrane region" description="Helical" evidence="4">
    <location>
        <begin position="284"/>
        <end position="302"/>
    </location>
</feature>
<evidence type="ECO:0000313" key="6">
    <source>
        <dbReference type="Proteomes" id="UP001652621"/>
    </source>
</evidence>
<dbReference type="InterPro" id="IPR002666">
    <property type="entry name" value="Folate_carrier"/>
</dbReference>
<reference evidence="7" key="2">
    <citation type="submission" date="2025-04" db="UniProtKB">
        <authorList>
            <consortium name="RefSeq"/>
        </authorList>
    </citation>
    <scope>IDENTIFICATION</scope>
    <source>
        <strain evidence="7">Aabys</strain>
    </source>
</reference>
<feature type="transmembrane region" description="Helical" evidence="4">
    <location>
        <begin position="133"/>
        <end position="154"/>
    </location>
</feature>
<feature type="transmembrane region" description="Helical" evidence="4">
    <location>
        <begin position="345"/>
        <end position="368"/>
    </location>
</feature>
<feature type="transmembrane region" description="Helical" evidence="4">
    <location>
        <begin position="103"/>
        <end position="121"/>
    </location>
</feature>
<protein>
    <submittedName>
        <fullName evidence="7">Thiamine transporter 1</fullName>
    </submittedName>
</protein>
<keyword evidence="4" id="KW-1133">Transmembrane helix</keyword>
<evidence type="ECO:0000256" key="3">
    <source>
        <dbReference type="SAM" id="MobiDB-lite"/>
    </source>
</evidence>
<gene>
    <name evidence="5" type="primary">101901731</name>
    <name evidence="7" type="synonym">LOC101901731</name>
</gene>
<dbReference type="OrthoDB" id="18814at2759"/>
<evidence type="ECO:0000256" key="1">
    <source>
        <dbReference type="ARBA" id="ARBA00005773"/>
    </source>
</evidence>
<comment type="subcellular location">
    <subcellularLocation>
        <location evidence="2">Membrane</location>
        <topology evidence="2">Multi-pass membrane protein</topology>
    </subcellularLocation>
</comment>
<feature type="transmembrane region" description="Helical" evidence="4">
    <location>
        <begin position="73"/>
        <end position="91"/>
    </location>
</feature>
<dbReference type="VEuPathDB" id="VectorBase:MDOA010072"/>
<evidence type="ECO:0000313" key="7">
    <source>
        <dbReference type="RefSeq" id="XP_005176253.1"/>
    </source>
</evidence>
<evidence type="ECO:0000256" key="4">
    <source>
        <dbReference type="SAM" id="Phobius"/>
    </source>
</evidence>
<dbReference type="SUPFAM" id="SSF103473">
    <property type="entry name" value="MFS general substrate transporter"/>
    <property type="match status" value="1"/>
</dbReference>
<keyword evidence="4" id="KW-0812">Transmembrane</keyword>
<feature type="transmembrane region" description="Helical" evidence="4">
    <location>
        <begin position="314"/>
        <end position="333"/>
    </location>
</feature>
<dbReference type="EnsemblMetazoa" id="MDOA010072-RB">
    <property type="protein sequence ID" value="MDOA010072-PB"/>
    <property type="gene ID" value="MDOA010072"/>
</dbReference>
<feature type="transmembrane region" description="Helical" evidence="4">
    <location>
        <begin position="166"/>
        <end position="185"/>
    </location>
</feature>
<comment type="similarity">
    <text evidence="1 2">Belongs to the reduced folate carrier (RFC) transporter (TC 2.A.48) family.</text>
</comment>
<dbReference type="PANTHER" id="PTHR10686">
    <property type="entry name" value="FOLATE TRANSPORTER"/>
    <property type="match status" value="1"/>
</dbReference>